<dbReference type="EMBL" id="JARGEQ010000025">
    <property type="protein sequence ID" value="MDF1585592.1"/>
    <property type="molecule type" value="Genomic_DNA"/>
</dbReference>
<keyword evidence="2" id="KW-0560">Oxidoreductase</keyword>
<comment type="similarity">
    <text evidence="1">Belongs to the short-chain dehydrogenases/reductases (SDR) family.</text>
</comment>
<dbReference type="Proteomes" id="UP001301140">
    <property type="component" value="Unassembled WGS sequence"/>
</dbReference>
<comment type="caution">
    <text evidence="3">The sequence shown here is derived from an EMBL/GenBank/DDBJ whole genome shotgun (WGS) entry which is preliminary data.</text>
</comment>
<dbReference type="RefSeq" id="WP_407660449.1">
    <property type="nucleotide sequence ID" value="NZ_JARGEQ010000025.1"/>
</dbReference>
<evidence type="ECO:0000256" key="1">
    <source>
        <dbReference type="ARBA" id="ARBA00006484"/>
    </source>
</evidence>
<keyword evidence="4" id="KW-1185">Reference proteome</keyword>
<dbReference type="Pfam" id="PF13561">
    <property type="entry name" value="adh_short_C2"/>
    <property type="match status" value="1"/>
</dbReference>
<dbReference type="PRINTS" id="PR00081">
    <property type="entry name" value="GDHRDH"/>
</dbReference>
<organism evidence="3 4">
    <name type="scientific">Marinimicrococcus flavescens</name>
    <dbReference type="NCBI Taxonomy" id="3031815"/>
    <lineage>
        <taxon>Bacteria</taxon>
        <taxon>Pseudomonadati</taxon>
        <taxon>Pseudomonadota</taxon>
        <taxon>Alphaproteobacteria</taxon>
        <taxon>Geminicoccales</taxon>
        <taxon>Geminicoccaceae</taxon>
        <taxon>Marinimicrococcus</taxon>
    </lineage>
</organism>
<dbReference type="InterPro" id="IPR036291">
    <property type="entry name" value="NAD(P)-bd_dom_sf"/>
</dbReference>
<dbReference type="Gene3D" id="3.40.50.720">
    <property type="entry name" value="NAD(P)-binding Rossmann-like Domain"/>
    <property type="match status" value="1"/>
</dbReference>
<dbReference type="NCBIfam" id="NF009466">
    <property type="entry name" value="PRK12826.1-2"/>
    <property type="match status" value="1"/>
</dbReference>
<evidence type="ECO:0000256" key="2">
    <source>
        <dbReference type="ARBA" id="ARBA00023002"/>
    </source>
</evidence>
<dbReference type="PANTHER" id="PTHR42760:SF133">
    <property type="entry name" value="3-OXOACYL-[ACYL-CARRIER-PROTEIN] REDUCTASE"/>
    <property type="match status" value="1"/>
</dbReference>
<dbReference type="InterPro" id="IPR020904">
    <property type="entry name" value="Sc_DH/Rdtase_CS"/>
</dbReference>
<evidence type="ECO:0000313" key="4">
    <source>
        <dbReference type="Proteomes" id="UP001301140"/>
    </source>
</evidence>
<dbReference type="AlphaFoldDB" id="A0AAP3UXZ5"/>
<reference evidence="3 4" key="1">
    <citation type="submission" date="2023-03" db="EMBL/GenBank/DDBJ databases">
        <title>YIM 152171 draft genome.</title>
        <authorList>
            <person name="Yang Z."/>
        </authorList>
    </citation>
    <scope>NUCLEOTIDE SEQUENCE [LARGE SCALE GENOMIC DNA]</scope>
    <source>
        <strain evidence="3 4">YIM 152171</strain>
    </source>
</reference>
<protein>
    <submittedName>
        <fullName evidence="3">SDR family oxidoreductase</fullName>
    </submittedName>
</protein>
<dbReference type="CDD" id="cd05233">
    <property type="entry name" value="SDR_c"/>
    <property type="match status" value="1"/>
</dbReference>
<accession>A0AAP3UXZ5</accession>
<dbReference type="FunFam" id="3.40.50.720:FF:000084">
    <property type="entry name" value="Short-chain dehydrogenase reductase"/>
    <property type="match status" value="1"/>
</dbReference>
<dbReference type="PROSITE" id="PS00061">
    <property type="entry name" value="ADH_SHORT"/>
    <property type="match status" value="1"/>
</dbReference>
<dbReference type="SUPFAM" id="SSF51735">
    <property type="entry name" value="NAD(P)-binding Rossmann-fold domains"/>
    <property type="match status" value="1"/>
</dbReference>
<proteinExistence type="inferred from homology"/>
<dbReference type="GO" id="GO:0016616">
    <property type="term" value="F:oxidoreductase activity, acting on the CH-OH group of donors, NAD or NADP as acceptor"/>
    <property type="evidence" value="ECO:0007669"/>
    <property type="project" value="TreeGrafter"/>
</dbReference>
<dbReference type="PANTHER" id="PTHR42760">
    <property type="entry name" value="SHORT-CHAIN DEHYDROGENASES/REDUCTASES FAMILY MEMBER"/>
    <property type="match status" value="1"/>
</dbReference>
<sequence>MAQPLVGGVRSGLRVLVTAGASGIGRVMAETFLAHGARVMICDVDEAALDGWRKAHPDQPAIRADVASQSDVDALFEAAAHALGGLDVLVNNAGIAGPTAAVEDIDPDEWRRTIDVNLNGQFYCLRRAVPLLKAAGNGAIINIASVAGRLGYAWRLPYAASKWAIVGMTESLSIELGRDGIRVNAILPGIVEGPRIDKVIGARAQELGIGFEEMRQRYLEKTALGRMVTPQDVANMAVFLCSSMGASISGQALSVCGHVISL</sequence>
<gene>
    <name evidence="3" type="ORF">PZ740_04220</name>
</gene>
<dbReference type="PRINTS" id="PR00080">
    <property type="entry name" value="SDRFAMILY"/>
</dbReference>
<dbReference type="InterPro" id="IPR002347">
    <property type="entry name" value="SDR_fam"/>
</dbReference>
<evidence type="ECO:0000313" key="3">
    <source>
        <dbReference type="EMBL" id="MDF1585592.1"/>
    </source>
</evidence>
<name>A0AAP3UXZ5_9PROT</name>